<dbReference type="Proteomes" id="UP000479293">
    <property type="component" value="Unassembled WGS sequence"/>
</dbReference>
<evidence type="ECO:0000259" key="1">
    <source>
        <dbReference type="Pfam" id="PF01261"/>
    </source>
</evidence>
<name>A0A7C9FY82_9BACT</name>
<dbReference type="RefSeq" id="WP_152756430.1">
    <property type="nucleotide sequence ID" value="NZ_WHLY01000002.1"/>
</dbReference>
<organism evidence="2 3">
    <name type="scientific">Salmonirosea aquatica</name>
    <dbReference type="NCBI Taxonomy" id="2654236"/>
    <lineage>
        <taxon>Bacteria</taxon>
        <taxon>Pseudomonadati</taxon>
        <taxon>Bacteroidota</taxon>
        <taxon>Cytophagia</taxon>
        <taxon>Cytophagales</taxon>
        <taxon>Spirosomataceae</taxon>
        <taxon>Salmonirosea</taxon>
    </lineage>
</organism>
<evidence type="ECO:0000313" key="2">
    <source>
        <dbReference type="EMBL" id="MPR32168.1"/>
    </source>
</evidence>
<dbReference type="InterPro" id="IPR036237">
    <property type="entry name" value="Xyl_isomerase-like_sf"/>
</dbReference>
<reference evidence="2 3" key="1">
    <citation type="submission" date="2019-10" db="EMBL/GenBank/DDBJ databases">
        <title>Draft Genome Sequence of Cytophagaceae sp. SJW1-29.</title>
        <authorList>
            <person name="Choi A."/>
        </authorList>
    </citation>
    <scope>NUCLEOTIDE SEQUENCE [LARGE SCALE GENOMIC DNA]</scope>
    <source>
        <strain evidence="2 3">SJW1-29</strain>
    </source>
</reference>
<dbReference type="PANTHER" id="PTHR12110:SF41">
    <property type="entry name" value="INOSOSE DEHYDRATASE"/>
    <property type="match status" value="1"/>
</dbReference>
<dbReference type="PANTHER" id="PTHR12110">
    <property type="entry name" value="HYDROXYPYRUVATE ISOMERASE"/>
    <property type="match status" value="1"/>
</dbReference>
<gene>
    <name evidence="2" type="ORF">GBK04_02095</name>
</gene>
<dbReference type="SUPFAM" id="SSF51658">
    <property type="entry name" value="Xylose isomerase-like"/>
    <property type="match status" value="1"/>
</dbReference>
<evidence type="ECO:0000313" key="3">
    <source>
        <dbReference type="Proteomes" id="UP000479293"/>
    </source>
</evidence>
<sequence length="287" mass="32353">MNRRTFLETSALGLAAGTLTFSTGESWAALPLKAVKQPIGFQSYVLRKEISEDIEGTLKQMKAYGYQHVEMCSPSGYQKFAFAPLVKYSGRELKQIITDAGLACESCHFTLPEMRDNLDDRLDFARQMGLKYFVCSGGLASTTLDEVKAKCAEMNRIGEKIAKAGFTTGYHNHNVEFEKNFDGKVMYDVLMEELNPDFVKMQFQVAVATLGYKAADYFRRYPGRFISAHLQDYDPNDYKKEVVLGQGIVDWKDFFEASKKGGLKVVYVEMESNPGTLKDSVTYLKNL</sequence>
<comment type="caution">
    <text evidence="2">The sequence shown here is derived from an EMBL/GenBank/DDBJ whole genome shotgun (WGS) entry which is preliminary data.</text>
</comment>
<protein>
    <submittedName>
        <fullName evidence="2">TIM barrel protein</fullName>
    </submittedName>
</protein>
<keyword evidence="3" id="KW-1185">Reference proteome</keyword>
<dbReference type="Pfam" id="PF01261">
    <property type="entry name" value="AP_endonuc_2"/>
    <property type="match status" value="1"/>
</dbReference>
<dbReference type="Gene3D" id="3.20.20.150">
    <property type="entry name" value="Divalent-metal-dependent TIM barrel enzymes"/>
    <property type="match status" value="1"/>
</dbReference>
<dbReference type="AlphaFoldDB" id="A0A7C9FY82"/>
<accession>A0A7C9FY82</accession>
<feature type="domain" description="Xylose isomerase-like TIM barrel" evidence="1">
    <location>
        <begin position="59"/>
        <end position="286"/>
    </location>
</feature>
<dbReference type="EMBL" id="WHLY01000002">
    <property type="protein sequence ID" value="MPR32168.1"/>
    <property type="molecule type" value="Genomic_DNA"/>
</dbReference>
<dbReference type="InterPro" id="IPR013022">
    <property type="entry name" value="Xyl_isomerase-like_TIM-brl"/>
</dbReference>
<dbReference type="InterPro" id="IPR050312">
    <property type="entry name" value="IolE/XylAMocC-like"/>
</dbReference>
<proteinExistence type="predicted"/>